<sequence>VVLINQNFGQCHSLGRDINLVSSYLYAIQQLSVEITGTSIKSMNFEEIALHFFKDPNDPNIFYVIVTDVDDDFEEINFKIHRIAEIFNQNYKTILEDFHGYVSPFRNFGDILISMNLAEKNCGGGSECEGCAHNNDFSDIGKVIENIE</sequence>
<dbReference type="AlphaFoldDB" id="X0Z771"/>
<protein>
    <submittedName>
        <fullName evidence="1">Uncharacterized protein</fullName>
    </submittedName>
</protein>
<organism evidence="1">
    <name type="scientific">marine sediment metagenome</name>
    <dbReference type="NCBI Taxonomy" id="412755"/>
    <lineage>
        <taxon>unclassified sequences</taxon>
        <taxon>metagenomes</taxon>
        <taxon>ecological metagenomes</taxon>
    </lineage>
</organism>
<dbReference type="EMBL" id="BART01007128">
    <property type="protein sequence ID" value="GAG54257.1"/>
    <property type="molecule type" value="Genomic_DNA"/>
</dbReference>
<feature type="non-terminal residue" evidence="1">
    <location>
        <position position="1"/>
    </location>
</feature>
<gene>
    <name evidence="1" type="ORF">S01H4_16270</name>
</gene>
<comment type="caution">
    <text evidence="1">The sequence shown here is derived from an EMBL/GenBank/DDBJ whole genome shotgun (WGS) entry which is preliminary data.</text>
</comment>
<accession>X0Z771</accession>
<proteinExistence type="predicted"/>
<reference evidence="1" key="1">
    <citation type="journal article" date="2014" name="Front. Microbiol.">
        <title>High frequency of phylogenetically diverse reductive dehalogenase-homologous genes in deep subseafloor sedimentary metagenomes.</title>
        <authorList>
            <person name="Kawai M."/>
            <person name="Futagami T."/>
            <person name="Toyoda A."/>
            <person name="Takaki Y."/>
            <person name="Nishi S."/>
            <person name="Hori S."/>
            <person name="Arai W."/>
            <person name="Tsubouchi T."/>
            <person name="Morono Y."/>
            <person name="Uchiyama I."/>
            <person name="Ito T."/>
            <person name="Fujiyama A."/>
            <person name="Inagaki F."/>
            <person name="Takami H."/>
        </authorList>
    </citation>
    <scope>NUCLEOTIDE SEQUENCE</scope>
    <source>
        <strain evidence="1">Expedition CK06-06</strain>
    </source>
</reference>
<evidence type="ECO:0000313" key="1">
    <source>
        <dbReference type="EMBL" id="GAG54257.1"/>
    </source>
</evidence>
<name>X0Z771_9ZZZZ</name>